<dbReference type="eggNOG" id="COG3299">
    <property type="taxonomic scope" value="Bacteria"/>
</dbReference>
<reference evidence="2" key="1">
    <citation type="submission" date="2009-08" db="EMBL/GenBank/DDBJ databases">
        <authorList>
            <consortium name="US DOE Joint Genome Institute"/>
            <person name="Lucas S."/>
            <person name="Copeland A."/>
            <person name="Lapidus A."/>
            <person name="Glavina del Rio T."/>
            <person name="Dalin E."/>
            <person name="Tice H."/>
            <person name="Bruce D."/>
            <person name="Barry K."/>
            <person name="Pitluck S."/>
            <person name="Lowry S."/>
            <person name="Larimer F."/>
            <person name="Land M."/>
            <person name="Hauser L."/>
            <person name="Kyrpides N."/>
            <person name="Ivanova N."/>
            <person name="McMahon K.D."/>
            <person name="Hugenholtz P."/>
        </authorList>
    </citation>
    <scope>NUCLEOTIDE SEQUENCE</scope>
    <source>
        <strain evidence="2">UW-1</strain>
    </source>
</reference>
<evidence type="ECO:0000313" key="2">
    <source>
        <dbReference type="EMBL" id="ACV33827.1"/>
    </source>
</evidence>
<reference evidence="2" key="2">
    <citation type="submission" date="2009-09" db="EMBL/GenBank/DDBJ databases">
        <title>Complete sequence of chromosome of Candidatus Accumulibacter phosphatis clade IIA str. UW-1.</title>
        <authorList>
            <consortium name="US DOE Joint Genome Institute"/>
            <person name="Martin H.G."/>
            <person name="Ivanova N."/>
            <person name="Kunin V."/>
            <person name="Warnecke F."/>
            <person name="Barry K."/>
            <person name="He S."/>
            <person name="Salamov A."/>
            <person name="Szeto E."/>
            <person name="Dalin E."/>
            <person name="Pangilinan J.L."/>
            <person name="Lapidus A."/>
            <person name="Lowry S."/>
            <person name="Kyrpides N.C."/>
            <person name="McMahon K.D."/>
            <person name="Hugenholtz P."/>
        </authorList>
    </citation>
    <scope>NUCLEOTIDE SEQUENCE [LARGE SCALE GENOMIC DNA]</scope>
    <source>
        <strain evidence="2">UW-1</strain>
    </source>
</reference>
<name>C7RL05_ACCRE</name>
<dbReference type="HOGENOM" id="CLU_421292_0_0_4"/>
<dbReference type="KEGG" id="app:CAP2UW1_0476"/>
<accession>C7RL05</accession>
<protein>
    <recommendedName>
        <fullName evidence="1">Baseplate protein J-like barrel domain-containing protein</fullName>
    </recommendedName>
</protein>
<evidence type="ECO:0000259" key="1">
    <source>
        <dbReference type="Pfam" id="PF04865"/>
    </source>
</evidence>
<dbReference type="OrthoDB" id="8617324at2"/>
<dbReference type="EMBL" id="CP001715">
    <property type="protein sequence ID" value="ACV33827.1"/>
    <property type="molecule type" value="Genomic_DNA"/>
</dbReference>
<organism evidence="2">
    <name type="scientific">Accumulibacter regalis</name>
    <dbReference type="NCBI Taxonomy" id="522306"/>
    <lineage>
        <taxon>Bacteria</taxon>
        <taxon>Pseudomonadati</taxon>
        <taxon>Pseudomonadota</taxon>
        <taxon>Betaproteobacteria</taxon>
        <taxon>Candidatus Accumulibacter</taxon>
    </lineage>
</organism>
<sequence>MIDVGHPFSKPFQSLVDALVESLQLGVEQPASQEIIFRAGTLSYPLKGIGPVSGLAAQITGFVAGRPAVFTLGQHYLYAVGQLVWQAPPSTVDADIAAVWFPDDNSRLTVGYFFRDLPSGITDFNAGSVAGTLVRAMSREFKLLYEQMDQAYRRAFIDYAQGAALDNVVALLGVERRQALPAQGEVTFWLKKAGRNDVAIARGIRVADARGRVFKVAAPGVIRSTLVEETSAAGKSVRVSVAIGSLLHVREKGKEVDLATVATRAGKPFGDDGVTITLKTVPPSASLVITFQPKTPKTTVAVVAVDAGPAGNLGSGSLTVMPTPPRGVDGGVVNEKPLTGGEAAEDDEPLRERAKHALERAGNATLNAIHYAVLNIEGVDSVEVRDASLDAAIPLGEVWVRFSTGKPDVVAPQVERVVDRTRAAGIKAVVKQVRTLTLSGRFLVIPDAYGSSKDARQRYRTAAIAALAGLAIGEPVSQRKLAALAFRVAGLADMGEVQLDYVRGSDAALAIDQDPFVLDAGEQARPDAGALEVVALHALDASAASLAADGSLSLSLRILDDDGKPVHFRRLELALLATVRAKPATTPNQPLQQVAQVAGTISFTAAEQAAPSFAKLVIANLASLDASSIELMVQATAYPGMVAAKTRLTT</sequence>
<proteinExistence type="predicted"/>
<feature type="domain" description="Baseplate protein J-like barrel" evidence="1">
    <location>
        <begin position="296"/>
        <end position="341"/>
    </location>
</feature>
<dbReference type="Pfam" id="PF04865">
    <property type="entry name" value="Baseplate_J"/>
    <property type="match status" value="1"/>
</dbReference>
<dbReference type="AlphaFoldDB" id="C7RL05"/>
<dbReference type="InterPro" id="IPR006949">
    <property type="entry name" value="Barrel_Baseplate_J-like"/>
</dbReference>
<dbReference type="STRING" id="522306.CAP2UW1_0476"/>
<gene>
    <name evidence="2" type="ordered locus">CAP2UW1_0476</name>
</gene>